<name>A0ABV7NYD8_9PSEU</name>
<evidence type="ECO:0000313" key="2">
    <source>
        <dbReference type="Proteomes" id="UP001595645"/>
    </source>
</evidence>
<gene>
    <name evidence="1" type="ORF">ACFOSH_13815</name>
</gene>
<sequence>MGSLDDLIRLVPPPEKPVVFDGDWQSVEKELGLVLPLGFKRSPRAMEREASTTSTC</sequence>
<dbReference type="Proteomes" id="UP001595645">
    <property type="component" value="Unassembled WGS sequence"/>
</dbReference>
<keyword evidence="2" id="KW-1185">Reference proteome</keyword>
<dbReference type="RefSeq" id="WP_378239236.1">
    <property type="nucleotide sequence ID" value="NZ_JBHRWK010000018.1"/>
</dbReference>
<protein>
    <submittedName>
        <fullName evidence="1">Uncharacterized protein</fullName>
    </submittedName>
</protein>
<comment type="caution">
    <text evidence="1">The sequence shown here is derived from an EMBL/GenBank/DDBJ whole genome shotgun (WGS) entry which is preliminary data.</text>
</comment>
<dbReference type="EMBL" id="JBHRWK010000018">
    <property type="protein sequence ID" value="MFC3450511.1"/>
    <property type="molecule type" value="Genomic_DNA"/>
</dbReference>
<accession>A0ABV7NYD8</accession>
<organism evidence="1 2">
    <name type="scientific">Amycolatopsis speibonae</name>
    <dbReference type="NCBI Taxonomy" id="1450224"/>
    <lineage>
        <taxon>Bacteria</taxon>
        <taxon>Bacillati</taxon>
        <taxon>Actinomycetota</taxon>
        <taxon>Actinomycetes</taxon>
        <taxon>Pseudonocardiales</taxon>
        <taxon>Pseudonocardiaceae</taxon>
        <taxon>Amycolatopsis</taxon>
    </lineage>
</organism>
<proteinExistence type="predicted"/>
<reference evidence="2" key="1">
    <citation type="journal article" date="2019" name="Int. J. Syst. Evol. Microbiol.">
        <title>The Global Catalogue of Microorganisms (GCM) 10K type strain sequencing project: providing services to taxonomists for standard genome sequencing and annotation.</title>
        <authorList>
            <consortium name="The Broad Institute Genomics Platform"/>
            <consortium name="The Broad Institute Genome Sequencing Center for Infectious Disease"/>
            <person name="Wu L."/>
            <person name="Ma J."/>
        </authorList>
    </citation>
    <scope>NUCLEOTIDE SEQUENCE [LARGE SCALE GENOMIC DNA]</scope>
    <source>
        <strain evidence="2">CGMCC 4.7676</strain>
    </source>
</reference>
<evidence type="ECO:0000313" key="1">
    <source>
        <dbReference type="EMBL" id="MFC3450511.1"/>
    </source>
</evidence>